<dbReference type="PANTHER" id="PTHR19303:SF26">
    <property type="entry name" value="TIGGER TRANSPOSABLE ELEMENT-DERIVED PROTEIN 1"/>
    <property type="match status" value="1"/>
</dbReference>
<sequence length="517" mass="58079">MSAKRPTTSNLGGGGGKPKKIRMSLSLESKLSIVKRHEDGEGVNNIARTMGLAQSTVSTVIKNSANIKIAGKSNTTLMAKKITRQREPIYEEMERLLMMWIDDNTGCHVSLSTTLITNKALSIWKDLKKKDYKVKEGTKFTASKGWFERFRNRTSLYKIKLTGEATSSDVSATSSDVSATSSDVSAVSSDVFAADEFKLTLVKKIEEAVQPLNEGIFSTFKANYQRLIMKQLLDVTHTPDKQTIKQFWSNYNIKKAIDNIDAAWKEVSDNTMNVSWRKLWKDCVTDFTGCPDLKDVRKDLVRLSHIAGFNEVDEEDIQQLFDSHEEPLSNEDLIQIEQQRTLADQEDNDDEPKRVLGINELREAFQHIEKGMELLREYDFNPARSAAATQAVEQGLKPYKNIYETKRRHETQTTTSSFFKPNPPSRPSTPSTSTTDPLSPDTKIDISPDSLPYSPDTKIDISPDSLPYSPDTKIDISHDSLPNSPDTQTDSQTPTLITGHSESPMLMSTSDMKLYKL</sequence>
<dbReference type="EMBL" id="JAWZYT010001498">
    <property type="protein sequence ID" value="KAK4311594.1"/>
    <property type="molecule type" value="Genomic_DNA"/>
</dbReference>
<evidence type="ECO:0000256" key="4">
    <source>
        <dbReference type="SAM" id="MobiDB-lite"/>
    </source>
</evidence>
<dbReference type="Pfam" id="PF03221">
    <property type="entry name" value="HTH_Tnp_Tc5"/>
    <property type="match status" value="1"/>
</dbReference>
<keyword evidence="2" id="KW-0238">DNA-binding</keyword>
<dbReference type="GO" id="GO:0003677">
    <property type="term" value="F:DNA binding"/>
    <property type="evidence" value="ECO:0007669"/>
    <property type="project" value="UniProtKB-KW"/>
</dbReference>
<dbReference type="InterPro" id="IPR007889">
    <property type="entry name" value="HTH_Psq"/>
</dbReference>
<dbReference type="InterPro" id="IPR004875">
    <property type="entry name" value="DDE_SF_endonuclease_dom"/>
</dbReference>
<dbReference type="GO" id="GO:0005634">
    <property type="term" value="C:nucleus"/>
    <property type="evidence" value="ECO:0007669"/>
    <property type="project" value="UniProtKB-SubCell"/>
</dbReference>
<evidence type="ECO:0000313" key="6">
    <source>
        <dbReference type="EMBL" id="KAK4311594.1"/>
    </source>
</evidence>
<dbReference type="InterPro" id="IPR050863">
    <property type="entry name" value="CenT-Element_Derived"/>
</dbReference>
<keyword evidence="7" id="KW-1185">Reference proteome</keyword>
<protein>
    <recommendedName>
        <fullName evidence="5">HTH CENPB-type domain-containing protein</fullName>
    </recommendedName>
</protein>
<dbReference type="Pfam" id="PF03184">
    <property type="entry name" value="DDE_1"/>
    <property type="match status" value="1"/>
</dbReference>
<feature type="compositionally biased region" description="Polar residues" evidence="4">
    <location>
        <begin position="1"/>
        <end position="10"/>
    </location>
</feature>
<dbReference type="SUPFAM" id="SSF46689">
    <property type="entry name" value="Homeodomain-like"/>
    <property type="match status" value="2"/>
</dbReference>
<dbReference type="PANTHER" id="PTHR19303">
    <property type="entry name" value="TRANSPOSON"/>
    <property type="match status" value="1"/>
</dbReference>
<dbReference type="PROSITE" id="PS51253">
    <property type="entry name" value="HTH_CENPB"/>
    <property type="match status" value="1"/>
</dbReference>
<dbReference type="InterPro" id="IPR009057">
    <property type="entry name" value="Homeodomain-like_sf"/>
</dbReference>
<keyword evidence="3" id="KW-0539">Nucleus</keyword>
<dbReference type="InterPro" id="IPR006600">
    <property type="entry name" value="HTH_CenpB_DNA-bd_dom"/>
</dbReference>
<dbReference type="SMART" id="SM00674">
    <property type="entry name" value="CENPB"/>
    <property type="match status" value="1"/>
</dbReference>
<feature type="domain" description="HTH CENPB-type" evidence="5">
    <location>
        <begin position="81"/>
        <end position="160"/>
    </location>
</feature>
<reference evidence="6" key="1">
    <citation type="submission" date="2023-11" db="EMBL/GenBank/DDBJ databases">
        <title>Genome assemblies of two species of porcelain crab, Petrolisthes cinctipes and Petrolisthes manimaculis (Anomura: Porcellanidae).</title>
        <authorList>
            <person name="Angst P."/>
        </authorList>
    </citation>
    <scope>NUCLEOTIDE SEQUENCE</scope>
    <source>
        <strain evidence="6">PB745_02</strain>
        <tissue evidence="6">Gill</tissue>
    </source>
</reference>
<feature type="region of interest" description="Disordered" evidence="4">
    <location>
        <begin position="405"/>
        <end position="517"/>
    </location>
</feature>
<evidence type="ECO:0000256" key="1">
    <source>
        <dbReference type="ARBA" id="ARBA00004123"/>
    </source>
</evidence>
<evidence type="ECO:0000256" key="3">
    <source>
        <dbReference type="ARBA" id="ARBA00023242"/>
    </source>
</evidence>
<evidence type="ECO:0000313" key="7">
    <source>
        <dbReference type="Proteomes" id="UP001292094"/>
    </source>
</evidence>
<dbReference type="Gene3D" id="1.10.10.60">
    <property type="entry name" value="Homeodomain-like"/>
    <property type="match status" value="2"/>
</dbReference>
<dbReference type="AlphaFoldDB" id="A0AAE1PQK4"/>
<comment type="caution">
    <text evidence="6">The sequence shown here is derived from an EMBL/GenBank/DDBJ whole genome shotgun (WGS) entry which is preliminary data.</text>
</comment>
<comment type="subcellular location">
    <subcellularLocation>
        <location evidence="1">Nucleus</location>
    </subcellularLocation>
</comment>
<dbReference type="Proteomes" id="UP001292094">
    <property type="component" value="Unassembled WGS sequence"/>
</dbReference>
<evidence type="ECO:0000259" key="5">
    <source>
        <dbReference type="PROSITE" id="PS51253"/>
    </source>
</evidence>
<gene>
    <name evidence="6" type="ORF">Pmani_016911</name>
</gene>
<dbReference type="Pfam" id="PF04218">
    <property type="entry name" value="CENP-B_N"/>
    <property type="match status" value="1"/>
</dbReference>
<evidence type="ECO:0000256" key="2">
    <source>
        <dbReference type="ARBA" id="ARBA00023125"/>
    </source>
</evidence>
<organism evidence="6 7">
    <name type="scientific">Petrolisthes manimaculis</name>
    <dbReference type="NCBI Taxonomy" id="1843537"/>
    <lineage>
        <taxon>Eukaryota</taxon>
        <taxon>Metazoa</taxon>
        <taxon>Ecdysozoa</taxon>
        <taxon>Arthropoda</taxon>
        <taxon>Crustacea</taxon>
        <taxon>Multicrustacea</taxon>
        <taxon>Malacostraca</taxon>
        <taxon>Eumalacostraca</taxon>
        <taxon>Eucarida</taxon>
        <taxon>Decapoda</taxon>
        <taxon>Pleocyemata</taxon>
        <taxon>Anomura</taxon>
        <taxon>Galatheoidea</taxon>
        <taxon>Porcellanidae</taxon>
        <taxon>Petrolisthes</taxon>
    </lineage>
</organism>
<feature type="compositionally biased region" description="Low complexity" evidence="4">
    <location>
        <begin position="428"/>
        <end position="441"/>
    </location>
</feature>
<proteinExistence type="predicted"/>
<feature type="compositionally biased region" description="Polar residues" evidence="4">
    <location>
        <begin position="480"/>
        <end position="511"/>
    </location>
</feature>
<name>A0AAE1PQK4_9EUCA</name>
<accession>A0AAE1PQK4</accession>
<feature type="region of interest" description="Disordered" evidence="4">
    <location>
        <begin position="1"/>
        <end position="20"/>
    </location>
</feature>